<feature type="non-terminal residue" evidence="1">
    <location>
        <position position="104"/>
    </location>
</feature>
<name>A0A816L1P4_BRANA</name>
<accession>A0A816L1P4</accession>
<feature type="non-terminal residue" evidence="1">
    <location>
        <position position="1"/>
    </location>
</feature>
<reference evidence="1" key="1">
    <citation type="submission" date="2021-01" db="EMBL/GenBank/DDBJ databases">
        <authorList>
            <consortium name="Genoscope - CEA"/>
            <person name="William W."/>
        </authorList>
    </citation>
    <scope>NUCLEOTIDE SEQUENCE</scope>
</reference>
<dbReference type="PANTHER" id="PTHR34935">
    <property type="entry name" value="PROTEIN TIC110, CHLOROPLASTIC"/>
    <property type="match status" value="1"/>
</dbReference>
<dbReference type="Proteomes" id="UP001295469">
    <property type="component" value="Chromosome C05"/>
</dbReference>
<dbReference type="EMBL" id="HG994369">
    <property type="protein sequence ID" value="CAF1924018.1"/>
    <property type="molecule type" value="Genomic_DNA"/>
</dbReference>
<dbReference type="PANTHER" id="PTHR34935:SF3">
    <property type="entry name" value="PROTEIN TIC110, CHLOROPLASTIC"/>
    <property type="match status" value="1"/>
</dbReference>
<protein>
    <submittedName>
        <fullName evidence="1">(rape) hypothetical protein</fullName>
    </submittedName>
</protein>
<organism evidence="1">
    <name type="scientific">Brassica napus</name>
    <name type="common">Rape</name>
    <dbReference type="NCBI Taxonomy" id="3708"/>
    <lineage>
        <taxon>Eukaryota</taxon>
        <taxon>Viridiplantae</taxon>
        <taxon>Streptophyta</taxon>
        <taxon>Embryophyta</taxon>
        <taxon>Tracheophyta</taxon>
        <taxon>Spermatophyta</taxon>
        <taxon>Magnoliopsida</taxon>
        <taxon>eudicotyledons</taxon>
        <taxon>Gunneridae</taxon>
        <taxon>Pentapetalae</taxon>
        <taxon>rosids</taxon>
        <taxon>malvids</taxon>
        <taxon>Brassicales</taxon>
        <taxon>Brassicaceae</taxon>
        <taxon>Brassiceae</taxon>
        <taxon>Brassica</taxon>
    </lineage>
</organism>
<evidence type="ECO:0000313" key="1">
    <source>
        <dbReference type="EMBL" id="CAF1924018.1"/>
    </source>
</evidence>
<dbReference type="InterPro" id="IPR031610">
    <property type="entry name" value="TIC110"/>
</dbReference>
<dbReference type="AlphaFoldDB" id="A0A816L1P4"/>
<sequence length="104" mass="11723">SKGAQEDDCFQHSLKKTRPDKELAEKMGKPGQTEITLKDDLPDRDRIDLYKTYLLYCLTGEVTRIPFGAQITTKRDDSEYLLLNQLGGILGLTSKEIVNIHVGL</sequence>
<proteinExistence type="predicted"/>
<gene>
    <name evidence="1" type="ORF">DARMORV10_C05P05050.1</name>
</gene>